<dbReference type="GO" id="GO:0006457">
    <property type="term" value="P:protein folding"/>
    <property type="evidence" value="ECO:0007669"/>
    <property type="project" value="InterPro"/>
</dbReference>
<feature type="region of interest" description="Disordered" evidence="10">
    <location>
        <begin position="396"/>
        <end position="417"/>
    </location>
</feature>
<comment type="caution">
    <text evidence="13">The sequence shown here is derived from an EMBL/GenBank/DDBJ whole genome shotgun (WGS) entry which is preliminary data.</text>
</comment>
<dbReference type="CDD" id="cd10747">
    <property type="entry name" value="DnaJ_C"/>
    <property type="match status" value="1"/>
</dbReference>
<dbReference type="CDD" id="cd06257">
    <property type="entry name" value="DnaJ"/>
    <property type="match status" value="1"/>
</dbReference>
<dbReference type="AlphaFoldDB" id="A0A2G8JHQ0"/>
<evidence type="ECO:0000313" key="13">
    <source>
        <dbReference type="EMBL" id="PIK35276.1"/>
    </source>
</evidence>
<dbReference type="GO" id="GO:0009408">
    <property type="term" value="P:response to heat"/>
    <property type="evidence" value="ECO:0007669"/>
    <property type="project" value="InterPro"/>
</dbReference>
<evidence type="ECO:0000256" key="9">
    <source>
        <dbReference type="PROSITE-ProRule" id="PRU00546"/>
    </source>
</evidence>
<dbReference type="Pfam" id="PF00226">
    <property type="entry name" value="DnaJ"/>
    <property type="match status" value="1"/>
</dbReference>
<dbReference type="HAMAP" id="MF_01152">
    <property type="entry name" value="DnaJ"/>
    <property type="match status" value="1"/>
</dbReference>
<dbReference type="PANTHER" id="PTHR43888">
    <property type="entry name" value="DNAJ-LIKE-2, ISOFORM A-RELATED"/>
    <property type="match status" value="1"/>
</dbReference>
<dbReference type="SUPFAM" id="SSF49493">
    <property type="entry name" value="HSP40/DnaJ peptide-binding domain"/>
    <property type="match status" value="2"/>
</dbReference>
<keyword evidence="8" id="KW-0636">Prenylation</keyword>
<dbReference type="InterPro" id="IPR012724">
    <property type="entry name" value="DnaJ"/>
</dbReference>
<dbReference type="SMART" id="SM00271">
    <property type="entry name" value="DnaJ"/>
    <property type="match status" value="1"/>
</dbReference>
<dbReference type="InterPro" id="IPR036410">
    <property type="entry name" value="HSP_DnaJ_Cys-rich_dom_sf"/>
</dbReference>
<feature type="zinc finger region" description="CR-type" evidence="9">
    <location>
        <begin position="131"/>
        <end position="215"/>
    </location>
</feature>
<evidence type="ECO:0000256" key="5">
    <source>
        <dbReference type="ARBA" id="ARBA00022833"/>
    </source>
</evidence>
<dbReference type="EMBL" id="MRZV01001940">
    <property type="protein sequence ID" value="PIK35276.1"/>
    <property type="molecule type" value="Genomic_DNA"/>
</dbReference>
<dbReference type="Gene3D" id="1.10.287.110">
    <property type="entry name" value="DnaJ domain"/>
    <property type="match status" value="1"/>
</dbReference>
<dbReference type="CDD" id="cd10719">
    <property type="entry name" value="DnaJ_zf"/>
    <property type="match status" value="1"/>
</dbReference>
<evidence type="ECO:0000256" key="7">
    <source>
        <dbReference type="ARBA" id="ARBA00023288"/>
    </source>
</evidence>
<dbReference type="InterPro" id="IPR036869">
    <property type="entry name" value="J_dom_sf"/>
</dbReference>
<dbReference type="FunFam" id="2.10.230.10:FF:000001">
    <property type="entry name" value="DnaJ subfamily A member 2"/>
    <property type="match status" value="1"/>
</dbReference>
<dbReference type="Pfam" id="PF01556">
    <property type="entry name" value="DnaJ_C"/>
    <property type="match status" value="1"/>
</dbReference>
<dbReference type="GO" id="GO:0051082">
    <property type="term" value="F:unfolded protein binding"/>
    <property type="evidence" value="ECO:0007669"/>
    <property type="project" value="InterPro"/>
</dbReference>
<evidence type="ECO:0000256" key="4">
    <source>
        <dbReference type="ARBA" id="ARBA00022771"/>
    </source>
</evidence>
<dbReference type="Proteomes" id="UP000230750">
    <property type="component" value="Unassembled WGS sequence"/>
</dbReference>
<dbReference type="Pfam" id="PF00684">
    <property type="entry name" value="DnaJ_CXXCXGXG"/>
    <property type="match status" value="1"/>
</dbReference>
<dbReference type="Gene3D" id="2.60.260.20">
    <property type="entry name" value="Urease metallochaperone UreE, N-terminal domain"/>
    <property type="match status" value="2"/>
</dbReference>
<protein>
    <submittedName>
        <fullName evidence="13">Putative dnaJ-like subfamily A member 2 isoform X2</fullName>
    </submittedName>
</protein>
<evidence type="ECO:0000259" key="12">
    <source>
        <dbReference type="PROSITE" id="PS51188"/>
    </source>
</evidence>
<keyword evidence="4 9" id="KW-0863">Zinc-finger</keyword>
<dbReference type="OrthoDB" id="550424at2759"/>
<feature type="domain" description="J" evidence="11">
    <location>
        <begin position="11"/>
        <end position="73"/>
    </location>
</feature>
<dbReference type="PROSITE" id="PS50076">
    <property type="entry name" value="DNAJ_2"/>
    <property type="match status" value="1"/>
</dbReference>
<evidence type="ECO:0000256" key="8">
    <source>
        <dbReference type="ARBA" id="ARBA00023289"/>
    </source>
</evidence>
<dbReference type="GO" id="GO:0005524">
    <property type="term" value="F:ATP binding"/>
    <property type="evidence" value="ECO:0007669"/>
    <property type="project" value="InterPro"/>
</dbReference>
<evidence type="ECO:0000256" key="6">
    <source>
        <dbReference type="ARBA" id="ARBA00023186"/>
    </source>
</evidence>
<dbReference type="InterPro" id="IPR001623">
    <property type="entry name" value="DnaJ_domain"/>
</dbReference>
<dbReference type="InterPro" id="IPR008971">
    <property type="entry name" value="HSP40/DnaJ_pept-bd"/>
</dbReference>
<sequence>MGARPQSTDNKLYDLLGVSRNCTDAELKKAYRKLAKENHPDKHPGNEEKFKEVSFAYEVLSDPEKRQTYDHYGLDALKDGGSDGGMEDIFSHFFGGGLFGGGGGFGGSRRPRKGQDMVHRLKVSLEDLYNGKTSKLQLKKNVICASCKGRGGKAGATQTCRTCHGRGVKVTIRQLGPGMVQQMQSHCTDCDGEGECINDRDKCKNCNGKKVVEESKILEVHVEPGMKEGQKIPFRGEGDQQPGLEPGDIIIVLVEKEHETFKRNGSNLVLKKTIGLTEALCGFQFTLKHLDDRELLVTNLLEISSTQHILKNLTLLLAIGFNGSLKVVEGEGMPMVKNPLSKGDLIIHFDVKFPEKYFKPEEELMQLESILPPRETVKIGQDAEAIHLEEFSRGSSNAYDEDEEHQGGAQHVQCAHQ</sequence>
<proteinExistence type="inferred from homology"/>
<dbReference type="FunFam" id="2.60.260.20:FF:000003">
    <property type="entry name" value="DnaJ subfamily A member 2"/>
    <property type="match status" value="1"/>
</dbReference>
<dbReference type="STRING" id="307972.A0A2G8JHQ0"/>
<dbReference type="FunFam" id="1.10.287.110:FF:000016">
    <property type="entry name" value="DnaJ (Hsp40) homolog, subfamily A, member 2"/>
    <property type="match status" value="1"/>
</dbReference>
<dbReference type="InterPro" id="IPR002939">
    <property type="entry name" value="DnaJ_C"/>
</dbReference>
<organism evidence="13 14">
    <name type="scientific">Stichopus japonicus</name>
    <name type="common">Sea cucumber</name>
    <dbReference type="NCBI Taxonomy" id="307972"/>
    <lineage>
        <taxon>Eukaryota</taxon>
        <taxon>Metazoa</taxon>
        <taxon>Echinodermata</taxon>
        <taxon>Eleutherozoa</taxon>
        <taxon>Echinozoa</taxon>
        <taxon>Holothuroidea</taxon>
        <taxon>Aspidochirotacea</taxon>
        <taxon>Aspidochirotida</taxon>
        <taxon>Stichopodidae</taxon>
        <taxon>Apostichopus</taxon>
    </lineage>
</organism>
<dbReference type="PROSITE" id="PS00636">
    <property type="entry name" value="DNAJ_1"/>
    <property type="match status" value="1"/>
</dbReference>
<dbReference type="GO" id="GO:0008270">
    <property type="term" value="F:zinc ion binding"/>
    <property type="evidence" value="ECO:0007669"/>
    <property type="project" value="UniProtKB-KW"/>
</dbReference>
<feature type="domain" description="CR-type" evidence="12">
    <location>
        <begin position="131"/>
        <end position="215"/>
    </location>
</feature>
<keyword evidence="2 9" id="KW-0479">Metal-binding</keyword>
<dbReference type="InterPro" id="IPR018253">
    <property type="entry name" value="DnaJ_domain_CS"/>
</dbReference>
<dbReference type="PROSITE" id="PS51188">
    <property type="entry name" value="ZF_CR"/>
    <property type="match status" value="1"/>
</dbReference>
<keyword evidence="6" id="KW-0143">Chaperone</keyword>
<evidence type="ECO:0000256" key="2">
    <source>
        <dbReference type="ARBA" id="ARBA00022723"/>
    </source>
</evidence>
<keyword evidence="14" id="KW-1185">Reference proteome</keyword>
<name>A0A2G8JHQ0_STIJA</name>
<evidence type="ECO:0000256" key="1">
    <source>
        <dbReference type="ARBA" id="ARBA00022481"/>
    </source>
</evidence>
<keyword evidence="5 9" id="KW-0862">Zinc</keyword>
<dbReference type="Gene3D" id="2.10.230.10">
    <property type="entry name" value="Heat shock protein DnaJ, cysteine-rich domain"/>
    <property type="match status" value="1"/>
</dbReference>
<dbReference type="InterPro" id="IPR001305">
    <property type="entry name" value="HSP_DnaJ_Cys-rich_dom"/>
</dbReference>
<dbReference type="InterPro" id="IPR044713">
    <property type="entry name" value="DNJA1/2-like"/>
</dbReference>
<evidence type="ECO:0000259" key="11">
    <source>
        <dbReference type="PROSITE" id="PS50076"/>
    </source>
</evidence>
<evidence type="ECO:0000256" key="3">
    <source>
        <dbReference type="ARBA" id="ARBA00022737"/>
    </source>
</evidence>
<evidence type="ECO:0000256" key="10">
    <source>
        <dbReference type="SAM" id="MobiDB-lite"/>
    </source>
</evidence>
<keyword evidence="3" id="KW-0677">Repeat</keyword>
<accession>A0A2G8JHQ0</accession>
<keyword evidence="7" id="KW-0449">Lipoprotein</keyword>
<keyword evidence="1" id="KW-0488">Methylation</keyword>
<dbReference type="PRINTS" id="PR00625">
    <property type="entry name" value="JDOMAIN"/>
</dbReference>
<evidence type="ECO:0000313" key="14">
    <source>
        <dbReference type="Proteomes" id="UP000230750"/>
    </source>
</evidence>
<dbReference type="GO" id="GO:0030544">
    <property type="term" value="F:Hsp70 protein binding"/>
    <property type="evidence" value="ECO:0007669"/>
    <property type="project" value="InterPro"/>
</dbReference>
<dbReference type="SUPFAM" id="SSF57938">
    <property type="entry name" value="DnaJ/Hsp40 cysteine-rich domain"/>
    <property type="match status" value="1"/>
</dbReference>
<reference evidence="13 14" key="1">
    <citation type="journal article" date="2017" name="PLoS Biol.">
        <title>The sea cucumber genome provides insights into morphological evolution and visceral regeneration.</title>
        <authorList>
            <person name="Zhang X."/>
            <person name="Sun L."/>
            <person name="Yuan J."/>
            <person name="Sun Y."/>
            <person name="Gao Y."/>
            <person name="Zhang L."/>
            <person name="Li S."/>
            <person name="Dai H."/>
            <person name="Hamel J.F."/>
            <person name="Liu C."/>
            <person name="Yu Y."/>
            <person name="Liu S."/>
            <person name="Lin W."/>
            <person name="Guo K."/>
            <person name="Jin S."/>
            <person name="Xu P."/>
            <person name="Storey K.B."/>
            <person name="Huan P."/>
            <person name="Zhang T."/>
            <person name="Zhou Y."/>
            <person name="Zhang J."/>
            <person name="Lin C."/>
            <person name="Li X."/>
            <person name="Xing L."/>
            <person name="Huo D."/>
            <person name="Sun M."/>
            <person name="Wang L."/>
            <person name="Mercier A."/>
            <person name="Li F."/>
            <person name="Yang H."/>
            <person name="Xiang J."/>
        </authorList>
    </citation>
    <scope>NUCLEOTIDE SEQUENCE [LARGE SCALE GENOMIC DNA]</scope>
    <source>
        <strain evidence="13">Shaxun</strain>
        <tissue evidence="13">Muscle</tissue>
    </source>
</reference>
<gene>
    <name evidence="13" type="ORF">BSL78_27896</name>
</gene>
<dbReference type="SUPFAM" id="SSF46565">
    <property type="entry name" value="Chaperone J-domain"/>
    <property type="match status" value="1"/>
</dbReference>